<gene>
    <name evidence="3" type="ORF">SPHA_19195</name>
</gene>
<evidence type="ECO:0000259" key="2">
    <source>
        <dbReference type="PROSITE" id="PS50003"/>
    </source>
</evidence>
<feature type="compositionally biased region" description="Polar residues" evidence="1">
    <location>
        <begin position="339"/>
        <end position="386"/>
    </location>
</feature>
<dbReference type="SUPFAM" id="SSF50729">
    <property type="entry name" value="PH domain-like"/>
    <property type="match status" value="1"/>
</dbReference>
<feature type="region of interest" description="Disordered" evidence="1">
    <location>
        <begin position="338"/>
        <end position="388"/>
    </location>
</feature>
<dbReference type="OrthoDB" id="6077994at2759"/>
<dbReference type="SMART" id="SM01244">
    <property type="entry name" value="IRS"/>
    <property type="match status" value="1"/>
</dbReference>
<protein>
    <recommendedName>
        <fullName evidence="2">PH domain-containing protein</fullName>
    </recommendedName>
</protein>
<evidence type="ECO:0000256" key="1">
    <source>
        <dbReference type="SAM" id="MobiDB-lite"/>
    </source>
</evidence>
<feature type="compositionally biased region" description="Basic and acidic residues" evidence="1">
    <location>
        <begin position="803"/>
        <end position="814"/>
    </location>
</feature>
<reference evidence="3" key="1">
    <citation type="submission" date="2021-01" db="EMBL/GenBank/DDBJ databases">
        <authorList>
            <person name="Li R."/>
            <person name="Bekaert M."/>
        </authorList>
    </citation>
    <scope>NUCLEOTIDE SEQUENCE</scope>
    <source>
        <strain evidence="3">Farmed</strain>
    </source>
</reference>
<feature type="region of interest" description="Disordered" evidence="1">
    <location>
        <begin position="755"/>
        <end position="774"/>
    </location>
</feature>
<organism evidence="3 4">
    <name type="scientific">Acanthosepion pharaonis</name>
    <name type="common">Pharaoh cuttlefish</name>
    <name type="synonym">Sepia pharaonis</name>
    <dbReference type="NCBI Taxonomy" id="158019"/>
    <lineage>
        <taxon>Eukaryota</taxon>
        <taxon>Metazoa</taxon>
        <taxon>Spiralia</taxon>
        <taxon>Lophotrochozoa</taxon>
        <taxon>Mollusca</taxon>
        <taxon>Cephalopoda</taxon>
        <taxon>Coleoidea</taxon>
        <taxon>Decapodiformes</taxon>
        <taxon>Sepiida</taxon>
        <taxon>Sepiina</taxon>
        <taxon>Sepiidae</taxon>
        <taxon>Acanthosepion</taxon>
    </lineage>
</organism>
<dbReference type="EMBL" id="CAHIKZ030000696">
    <property type="protein sequence ID" value="CAE1233989.1"/>
    <property type="molecule type" value="Genomic_DNA"/>
</dbReference>
<evidence type="ECO:0000313" key="3">
    <source>
        <dbReference type="EMBL" id="CAE1233989.1"/>
    </source>
</evidence>
<proteinExistence type="predicted"/>
<dbReference type="InterPro" id="IPR011993">
    <property type="entry name" value="PH-like_dom_sf"/>
</dbReference>
<dbReference type="InterPro" id="IPR001849">
    <property type="entry name" value="PH_domain"/>
</dbReference>
<feature type="region of interest" description="Disordered" evidence="1">
    <location>
        <begin position="791"/>
        <end position="814"/>
    </location>
</feature>
<dbReference type="PROSITE" id="PS50003">
    <property type="entry name" value="PH_DOMAIN"/>
    <property type="match status" value="1"/>
</dbReference>
<feature type="domain" description="PH" evidence="2">
    <location>
        <begin position="1"/>
        <end position="77"/>
    </location>
</feature>
<name>A0A812BK83_ACAPH</name>
<sequence>MLIKLDIYTHAGQASIPENKINSILLEHVTSIKLISRSKTHPNAFEIREGDTPVLFFSAATATETQLWVCFLREIFNLNTSDIPGLYNVWIRENDYSNRLSLSGDYLMTITSTSISISKGDGQGDFQWPLSSLKKFYLRPVVPEAKHNHILILEPGESIMASGNFIMFVTPRAEEILIAIRANISVAMKERSRNRTTSSSLSAPQYNRYNSLPQGLKSDTLSLCDFQRSCSIEQERPMSMIDQCSNELREALNLDLSMCVPPPKPARTWVHVPSTPTSDTPSSLDENKEMGEVFLAEEALIQKCVPQTCDSEVRLPDCDSVRKADPAKLITKPCLGDKNNGQKFPSTMPNNCGSKDSEALSITSETGSFDFKQQPNRSNSGDSGISLSIDRQKVMPYPKKAILQNPAITEALSKSLESDKESDDYSGSHIYWDIDPEEINVLQTDVPSDRNNISGSRSHSLQNLLPKANDYEDLADIKKNQKEIKNVPPALPKRPKSLAFSKDKSFLKMSMKDRFLESFSNINPQIKQKLKNQKGNSEANDLNMIIKDFQKWAAQRKKTDLKETEPSGMRRARRESDGTLNPKKDLVNTWQRKRHLHSWSTSDASSLFWNDEETKEGVFVVERRADPLAFLKNDPFRLLKHKTFMRQSSFDVRISTNDTENKDTSPVLSPLVVHSSKHRDFGSGHWSDGDTKSSDGEFDFELFSLNRRRSISLEGKLEYQVMLKQLKKDIKNTATEQSLANDVFLHKSNERSGLTMPSALCTPPTTPISPNSTKLNGDILSGYIDMTGRIRSSSASETTAKQSKIDQKRKASLL</sequence>
<feature type="compositionally biased region" description="Polar residues" evidence="1">
    <location>
        <begin position="791"/>
        <end position="802"/>
    </location>
</feature>
<dbReference type="Gene3D" id="2.30.29.30">
    <property type="entry name" value="Pleckstrin-homology domain (PH domain)/Phosphotyrosine-binding domain (PTB)"/>
    <property type="match status" value="1"/>
</dbReference>
<accession>A0A812BK83</accession>
<dbReference type="AlphaFoldDB" id="A0A812BK83"/>
<dbReference type="Proteomes" id="UP000597762">
    <property type="component" value="Unassembled WGS sequence"/>
</dbReference>
<keyword evidence="4" id="KW-1185">Reference proteome</keyword>
<feature type="region of interest" description="Disordered" evidence="1">
    <location>
        <begin position="557"/>
        <end position="583"/>
    </location>
</feature>
<comment type="caution">
    <text evidence="3">The sequence shown here is derived from an EMBL/GenBank/DDBJ whole genome shotgun (WGS) entry which is preliminary data.</text>
</comment>
<dbReference type="CDD" id="cd00821">
    <property type="entry name" value="PH"/>
    <property type="match status" value="1"/>
</dbReference>
<evidence type="ECO:0000313" key="4">
    <source>
        <dbReference type="Proteomes" id="UP000597762"/>
    </source>
</evidence>
<feature type="compositionally biased region" description="Basic and acidic residues" evidence="1">
    <location>
        <begin position="574"/>
        <end position="583"/>
    </location>
</feature>